<organism evidence="7">
    <name type="scientific">Salpingoeca rosetta (strain ATCC 50818 / BSB-021)</name>
    <dbReference type="NCBI Taxonomy" id="946362"/>
    <lineage>
        <taxon>Eukaryota</taxon>
        <taxon>Choanoflagellata</taxon>
        <taxon>Craspedida</taxon>
        <taxon>Salpingoecidae</taxon>
        <taxon>Salpingoeca</taxon>
    </lineage>
</organism>
<dbReference type="Pfam" id="PF14704">
    <property type="entry name" value="DERM"/>
    <property type="match status" value="1"/>
</dbReference>
<comment type="subcellular location">
    <subcellularLocation>
        <location evidence="1">Secreted</location>
    </subcellularLocation>
</comment>
<dbReference type="OrthoDB" id="5975249at2759"/>
<dbReference type="PANTHER" id="PTHR15040">
    <property type="entry name" value="DERMATOPONTIN-RELATED"/>
    <property type="match status" value="1"/>
</dbReference>
<sequence>MPLACLCGTLGAHHSGLLIALLVLAFSSSSTQLTRAAVLNNYDAPLYLSCPGNQGIVSVASWHSNHAEDRVWSFGCAKVGYSLSGYTWTGYLNNLDGPLSYSCGGNRVITGIKSYHDDGTEDRVWAVQCGDLNGATLTNCAFGPQANGYDAPIDVKAGDYSVITGIQSTHDNGAGKVPVTT</sequence>
<dbReference type="PANTHER" id="PTHR15040:SF1">
    <property type="entry name" value="DERMATOPONTIN-LIKE ISOFORM X1"/>
    <property type="match status" value="1"/>
</dbReference>
<dbReference type="AlphaFoldDB" id="F2U5Q3"/>
<evidence type="ECO:0000256" key="1">
    <source>
        <dbReference type="ARBA" id="ARBA00004613"/>
    </source>
</evidence>
<feature type="signal peptide" evidence="5">
    <location>
        <begin position="1"/>
        <end position="36"/>
    </location>
</feature>
<dbReference type="GeneID" id="16075792"/>
<dbReference type="eggNOG" id="ENOG502S1HS">
    <property type="taxonomic scope" value="Eukaryota"/>
</dbReference>
<dbReference type="Proteomes" id="UP000007799">
    <property type="component" value="Unassembled WGS sequence"/>
</dbReference>
<dbReference type="GO" id="GO:0031012">
    <property type="term" value="C:extracellular matrix"/>
    <property type="evidence" value="ECO:0007669"/>
    <property type="project" value="TreeGrafter"/>
</dbReference>
<keyword evidence="7" id="KW-1185">Reference proteome</keyword>
<dbReference type="EMBL" id="GL832962">
    <property type="protein sequence ID" value="EGD82844.1"/>
    <property type="molecule type" value="Genomic_DNA"/>
</dbReference>
<evidence type="ECO:0008006" key="8">
    <source>
        <dbReference type="Google" id="ProtNLM"/>
    </source>
</evidence>
<keyword evidence="4" id="KW-1015">Disulfide bond</keyword>
<evidence type="ECO:0000256" key="3">
    <source>
        <dbReference type="ARBA" id="ARBA00022525"/>
    </source>
</evidence>
<dbReference type="InterPro" id="IPR026645">
    <property type="entry name" value="Dermatopontin"/>
</dbReference>
<protein>
    <recommendedName>
        <fullName evidence="8">Ricin B lectin domain-containing protein</fullName>
    </recommendedName>
</protein>
<evidence type="ECO:0000256" key="5">
    <source>
        <dbReference type="SAM" id="SignalP"/>
    </source>
</evidence>
<keyword evidence="5" id="KW-0732">Signal</keyword>
<dbReference type="GO" id="GO:0030199">
    <property type="term" value="P:collagen fibril organization"/>
    <property type="evidence" value="ECO:0007669"/>
    <property type="project" value="TreeGrafter"/>
</dbReference>
<proteinExistence type="inferred from homology"/>
<evidence type="ECO:0000256" key="4">
    <source>
        <dbReference type="ARBA" id="ARBA00023157"/>
    </source>
</evidence>
<feature type="chain" id="PRO_5003290746" description="Ricin B lectin domain-containing protein" evidence="5">
    <location>
        <begin position="37"/>
        <end position="181"/>
    </location>
</feature>
<evidence type="ECO:0000313" key="6">
    <source>
        <dbReference type="EMBL" id="EGD82844.1"/>
    </source>
</evidence>
<keyword evidence="3" id="KW-0964">Secreted</keyword>
<comment type="similarity">
    <text evidence="2">Belongs to the dermatopontin family.</text>
</comment>
<name>F2U5Q3_SALR5</name>
<dbReference type="RefSeq" id="XP_004995208.1">
    <property type="nucleotide sequence ID" value="XM_004995151.1"/>
</dbReference>
<dbReference type="GO" id="GO:0005615">
    <property type="term" value="C:extracellular space"/>
    <property type="evidence" value="ECO:0007669"/>
    <property type="project" value="TreeGrafter"/>
</dbReference>
<dbReference type="KEGG" id="sre:PTSG_03476"/>
<accession>F2U5Q3</accession>
<reference evidence="6" key="1">
    <citation type="submission" date="2009-08" db="EMBL/GenBank/DDBJ databases">
        <title>Annotation of Salpingoeca rosetta.</title>
        <authorList>
            <consortium name="The Broad Institute Genome Sequencing Platform"/>
            <person name="Russ C."/>
            <person name="Cuomo C."/>
            <person name="Burger G."/>
            <person name="Gray M.W."/>
            <person name="Holland P.W.H."/>
            <person name="King N."/>
            <person name="Lang F.B.F."/>
            <person name="Roger A.J."/>
            <person name="Ruiz-Trillo I."/>
            <person name="Young S.K."/>
            <person name="Zeng Q."/>
            <person name="Gargeya S."/>
            <person name="Alvarado L."/>
            <person name="Berlin A."/>
            <person name="Chapman S.B."/>
            <person name="Chen Z."/>
            <person name="Freedman E."/>
            <person name="Gellesch M."/>
            <person name="Goldberg J."/>
            <person name="Griggs A."/>
            <person name="Gujja S."/>
            <person name="Heilman E."/>
            <person name="Heiman D."/>
            <person name="Howarth C."/>
            <person name="Mehta T."/>
            <person name="Neiman D."/>
            <person name="Pearson M."/>
            <person name="Roberts A."/>
            <person name="Saif S."/>
            <person name="Shea T."/>
            <person name="Shenoy N."/>
            <person name="Sisk P."/>
            <person name="Stolte C."/>
            <person name="Sykes S."/>
            <person name="White J."/>
            <person name="Yandava C."/>
            <person name="Haas B."/>
            <person name="Nusbaum C."/>
            <person name="Birren B."/>
        </authorList>
    </citation>
    <scope>NUCLEOTIDE SEQUENCE [LARGE SCALE GENOMIC DNA]</scope>
    <source>
        <strain evidence="6">ATCC 50818</strain>
    </source>
</reference>
<dbReference type="STRING" id="946362.F2U5Q3"/>
<dbReference type="InParanoid" id="F2U5Q3"/>
<evidence type="ECO:0000313" key="7">
    <source>
        <dbReference type="Proteomes" id="UP000007799"/>
    </source>
</evidence>
<evidence type="ECO:0000256" key="2">
    <source>
        <dbReference type="ARBA" id="ARBA00008712"/>
    </source>
</evidence>
<gene>
    <name evidence="6" type="ORF">PTSG_03476</name>
</gene>